<dbReference type="InterPro" id="IPR013320">
    <property type="entry name" value="ConA-like_dom_sf"/>
</dbReference>
<keyword evidence="4" id="KW-0862">Zinc</keyword>
<reference evidence="9 10" key="1">
    <citation type="submission" date="2024-01" db="EMBL/GenBank/DDBJ databases">
        <authorList>
            <person name="Waweru B."/>
        </authorList>
    </citation>
    <scope>NUCLEOTIDE SEQUENCE [LARGE SCALE GENOMIC DNA]</scope>
</reference>
<organism evidence="9 10">
    <name type="scientific">Dovyalis caffra</name>
    <dbReference type="NCBI Taxonomy" id="77055"/>
    <lineage>
        <taxon>Eukaryota</taxon>
        <taxon>Viridiplantae</taxon>
        <taxon>Streptophyta</taxon>
        <taxon>Embryophyta</taxon>
        <taxon>Tracheophyta</taxon>
        <taxon>Spermatophyta</taxon>
        <taxon>Magnoliopsida</taxon>
        <taxon>eudicotyledons</taxon>
        <taxon>Gunneridae</taxon>
        <taxon>Pentapetalae</taxon>
        <taxon>rosids</taxon>
        <taxon>fabids</taxon>
        <taxon>Malpighiales</taxon>
        <taxon>Salicaceae</taxon>
        <taxon>Flacourtieae</taxon>
        <taxon>Dovyalis</taxon>
    </lineage>
</organism>
<dbReference type="InterPro" id="IPR013083">
    <property type="entry name" value="Znf_RING/FYVE/PHD"/>
</dbReference>
<dbReference type="GO" id="GO:0005975">
    <property type="term" value="P:carbohydrate metabolic process"/>
    <property type="evidence" value="ECO:0007669"/>
    <property type="project" value="InterPro"/>
</dbReference>
<keyword evidence="4" id="KW-0863">Zinc-finger</keyword>
<evidence type="ECO:0000313" key="9">
    <source>
        <dbReference type="EMBL" id="CAK7348002.1"/>
    </source>
</evidence>
<feature type="compositionally biased region" description="Basic and acidic residues" evidence="5">
    <location>
        <begin position="410"/>
        <end position="421"/>
    </location>
</feature>
<evidence type="ECO:0000256" key="1">
    <source>
        <dbReference type="ARBA" id="ARBA00022801"/>
    </source>
</evidence>
<dbReference type="PRINTS" id="PR00737">
    <property type="entry name" value="GLHYDRLASE16"/>
</dbReference>
<sequence>MADPALHQETKPINQIAIDYTPEACTHCPESNSITLTYDRRGGSRWRSTTRFLYGTFSSLIQCPKGNTSGLNFNIYLSSLEGDKSQDEIDFEFIGKDKTIVQTNYYTTGTGNREEIHELGFDCSDGFHEYVIKWCPYFIEWLIDGKVVRKVDKREGEGFPEKPMFLYASIWDASYIEDARWTGPYVGCDAPYVCLYKDIRVPIGTAKINGIIKTLKEEVSWKKTEIIPAKGRWGWEMFDAAMNLITTVIGFGMSVTFILFVCTRIICGRLRGAESRQMFEIESRIDLEQPEHRISGLEPVLVAAIPTLPFTREAFNSAEDAQCSICLGEYQEKEVLRIMPKCGHNFHLSCIDVWLRKQSTCPVCRFPIQDSFEAKHTRQTAISMAQSIGSRDTPSEYSRQWPLPSYQRQEGNHSNERHLETVHGNPEITPGEPQTSHS</sequence>
<gene>
    <name evidence="9" type="ORF">DCAF_LOCUS20694</name>
</gene>
<keyword evidence="4" id="KW-0479">Metal-binding</keyword>
<evidence type="ECO:0008006" key="11">
    <source>
        <dbReference type="Google" id="ProtNLM"/>
    </source>
</evidence>
<feature type="domain" description="RING-type" evidence="7">
    <location>
        <begin position="323"/>
        <end position="365"/>
    </location>
</feature>
<dbReference type="Gene3D" id="3.30.40.10">
    <property type="entry name" value="Zinc/RING finger domain, C3HC4 (zinc finger)"/>
    <property type="match status" value="1"/>
</dbReference>
<evidence type="ECO:0000256" key="6">
    <source>
        <dbReference type="SAM" id="Phobius"/>
    </source>
</evidence>
<dbReference type="Proteomes" id="UP001314170">
    <property type="component" value="Unassembled WGS sequence"/>
</dbReference>
<evidence type="ECO:0000313" key="10">
    <source>
        <dbReference type="Proteomes" id="UP001314170"/>
    </source>
</evidence>
<protein>
    <recommendedName>
        <fullName evidence="11">GH16 domain-containing protein</fullName>
    </recommendedName>
</protein>
<dbReference type="Pfam" id="PF00722">
    <property type="entry name" value="Glyco_hydro_16"/>
    <property type="match status" value="1"/>
</dbReference>
<dbReference type="PANTHER" id="PTHR47035:SF4">
    <property type="entry name" value="OS02G0676500 PROTEIN"/>
    <property type="match status" value="1"/>
</dbReference>
<keyword evidence="6" id="KW-0812">Transmembrane</keyword>
<dbReference type="EMBL" id="CAWUPB010001173">
    <property type="protein sequence ID" value="CAK7348002.1"/>
    <property type="molecule type" value="Genomic_DNA"/>
</dbReference>
<dbReference type="AlphaFoldDB" id="A0AAV1SAV7"/>
<keyword evidence="6" id="KW-0472">Membrane</keyword>
<keyword evidence="6" id="KW-1133">Transmembrane helix</keyword>
<keyword evidence="1" id="KW-0378">Hydrolase</keyword>
<dbReference type="PROSITE" id="PS51762">
    <property type="entry name" value="GH16_2"/>
    <property type="match status" value="1"/>
</dbReference>
<name>A0AAV1SAV7_9ROSI</name>
<keyword evidence="2" id="KW-0326">Glycosidase</keyword>
<dbReference type="FunFam" id="3.30.40.10:FF:000971">
    <property type="entry name" value="Putative RING zinc finger domain superfamily protein"/>
    <property type="match status" value="1"/>
</dbReference>
<dbReference type="InterPro" id="IPR000757">
    <property type="entry name" value="Beta-glucanase-like"/>
</dbReference>
<dbReference type="GO" id="GO:0008270">
    <property type="term" value="F:zinc ion binding"/>
    <property type="evidence" value="ECO:0007669"/>
    <property type="project" value="UniProtKB-KW"/>
</dbReference>
<dbReference type="GO" id="GO:0004553">
    <property type="term" value="F:hydrolase activity, hydrolyzing O-glycosyl compounds"/>
    <property type="evidence" value="ECO:0007669"/>
    <property type="project" value="InterPro"/>
</dbReference>
<feature type="compositionally biased region" description="Polar residues" evidence="5">
    <location>
        <begin position="385"/>
        <end position="398"/>
    </location>
</feature>
<dbReference type="InterPro" id="IPR008264">
    <property type="entry name" value="Beta_glucanase"/>
</dbReference>
<feature type="domain" description="GH16" evidence="8">
    <location>
        <begin position="6"/>
        <end position="201"/>
    </location>
</feature>
<keyword evidence="10" id="KW-1185">Reference proteome</keyword>
<proteinExistence type="predicted"/>
<dbReference type="Gene3D" id="2.60.120.200">
    <property type="match status" value="1"/>
</dbReference>
<comment type="caution">
    <text evidence="9">The sequence shown here is derived from an EMBL/GenBank/DDBJ whole genome shotgun (WGS) entry which is preliminary data.</text>
</comment>
<dbReference type="InterPro" id="IPR001841">
    <property type="entry name" value="Znf_RING"/>
</dbReference>
<evidence type="ECO:0000259" key="8">
    <source>
        <dbReference type="PROSITE" id="PS51762"/>
    </source>
</evidence>
<evidence type="ECO:0000256" key="2">
    <source>
        <dbReference type="ARBA" id="ARBA00023295"/>
    </source>
</evidence>
<dbReference type="Pfam" id="PF13639">
    <property type="entry name" value="zf-RING_2"/>
    <property type="match status" value="1"/>
</dbReference>
<dbReference type="SUPFAM" id="SSF49899">
    <property type="entry name" value="Concanavalin A-like lectins/glucanases"/>
    <property type="match status" value="1"/>
</dbReference>
<evidence type="ECO:0000259" key="7">
    <source>
        <dbReference type="PROSITE" id="PS50089"/>
    </source>
</evidence>
<dbReference type="CDD" id="cd16461">
    <property type="entry name" value="RING-H2_EL5-like"/>
    <property type="match status" value="1"/>
</dbReference>
<evidence type="ECO:0000256" key="3">
    <source>
        <dbReference type="PIRSR" id="PIRSR608264-1"/>
    </source>
</evidence>
<feature type="transmembrane region" description="Helical" evidence="6">
    <location>
        <begin position="240"/>
        <end position="261"/>
    </location>
</feature>
<dbReference type="SUPFAM" id="SSF57850">
    <property type="entry name" value="RING/U-box"/>
    <property type="match status" value="1"/>
</dbReference>
<dbReference type="InterPro" id="IPR053070">
    <property type="entry name" value="RING-type_E3_ubiquitin-ligase"/>
</dbReference>
<dbReference type="PROSITE" id="PS50089">
    <property type="entry name" value="ZF_RING_2"/>
    <property type="match status" value="1"/>
</dbReference>
<feature type="active site" description="Proton donor" evidence="3">
    <location>
        <position position="92"/>
    </location>
</feature>
<dbReference type="SMART" id="SM00184">
    <property type="entry name" value="RING"/>
    <property type="match status" value="1"/>
</dbReference>
<evidence type="ECO:0000256" key="5">
    <source>
        <dbReference type="SAM" id="MobiDB-lite"/>
    </source>
</evidence>
<dbReference type="PANTHER" id="PTHR47035">
    <property type="entry name" value="OS11G0150450 PROTEIN"/>
    <property type="match status" value="1"/>
</dbReference>
<feature type="active site" description="Nucleophile" evidence="3">
    <location>
        <position position="88"/>
    </location>
</feature>
<feature type="region of interest" description="Disordered" evidence="5">
    <location>
        <begin position="385"/>
        <end position="438"/>
    </location>
</feature>
<evidence type="ECO:0000256" key="4">
    <source>
        <dbReference type="PROSITE-ProRule" id="PRU00175"/>
    </source>
</evidence>
<accession>A0AAV1SAV7</accession>